<dbReference type="InterPro" id="IPR023296">
    <property type="entry name" value="Glyco_hydro_beta-prop_sf"/>
</dbReference>
<sequence>MTSLTGPEVNTIQYAADGVNFEIAAITEMMPIAPGPFVPDAFADNGDGRGITWGLCHMNVGDHHGYSHCILARFDCDLSRNFNRRIFKKQQTRYSPEVFFKHGLDGQSMKAIRAKTKKEDDTILNH</sequence>
<dbReference type="Proteomes" id="UP000605676">
    <property type="component" value="Unassembled WGS sequence"/>
</dbReference>
<protein>
    <submittedName>
        <fullName evidence="1">Uncharacterized protein</fullName>
    </submittedName>
</protein>
<accession>A0ABS1HQY4</accession>
<dbReference type="EMBL" id="JAENRR010000120">
    <property type="protein sequence ID" value="MBK3520001.1"/>
    <property type="molecule type" value="Genomic_DNA"/>
</dbReference>
<name>A0ABS1HQY4_9BACT</name>
<evidence type="ECO:0000313" key="2">
    <source>
        <dbReference type="Proteomes" id="UP000605676"/>
    </source>
</evidence>
<organism evidence="1 2">
    <name type="scientific">Carboxylicivirga marina</name>
    <dbReference type="NCBI Taxonomy" id="2800988"/>
    <lineage>
        <taxon>Bacteria</taxon>
        <taxon>Pseudomonadati</taxon>
        <taxon>Bacteroidota</taxon>
        <taxon>Bacteroidia</taxon>
        <taxon>Marinilabiliales</taxon>
        <taxon>Marinilabiliaceae</taxon>
        <taxon>Carboxylicivirga</taxon>
    </lineage>
</organism>
<dbReference type="Gene3D" id="2.115.10.20">
    <property type="entry name" value="Glycosyl hydrolase domain, family 43"/>
    <property type="match status" value="1"/>
</dbReference>
<evidence type="ECO:0000313" key="1">
    <source>
        <dbReference type="EMBL" id="MBK3520001.1"/>
    </source>
</evidence>
<dbReference type="RefSeq" id="WP_200467218.1">
    <property type="nucleotide sequence ID" value="NZ_JAENRR010000120.1"/>
</dbReference>
<reference evidence="1 2" key="1">
    <citation type="submission" date="2021-01" db="EMBL/GenBank/DDBJ databases">
        <title>Carboxyliciviraga sp.nov., isolated from coastal sediments.</title>
        <authorList>
            <person name="Lu D."/>
            <person name="Zhang T."/>
        </authorList>
    </citation>
    <scope>NUCLEOTIDE SEQUENCE [LARGE SCALE GENOMIC DNA]</scope>
    <source>
        <strain evidence="1 2">N1Y132</strain>
    </source>
</reference>
<keyword evidence="2" id="KW-1185">Reference proteome</keyword>
<comment type="caution">
    <text evidence="1">The sequence shown here is derived from an EMBL/GenBank/DDBJ whole genome shotgun (WGS) entry which is preliminary data.</text>
</comment>
<gene>
    <name evidence="1" type="ORF">JIV24_21900</name>
</gene>
<proteinExistence type="predicted"/>